<keyword evidence="4 5" id="KW-0472">Membrane</keyword>
<dbReference type="OrthoDB" id="68147at2"/>
<sequence>MSSHTPLATESTQRPAPALGWRVWWAVLVPLYVLSPLALLALPKLRHLPRPLWWVLGGYALSQQLPALLSPEPLLATILALARTLLMFGLIGTGLALSGTPWLRGLAWGLVAVYATALLYSGLGTPELTQQRLFHPYMTSITLGLTGAFGLWWALFAGGRWWWRVPLGVVAISIMLLSGSRGGLAAAGLGALLGFLVRLRWQIAINLLLGLVLLGSGLYAAQRLDIQSVTRLLRTDTSGRDIVWWNAISVIQSAPLAGVGSYRLGARFAPPGGQCLLWPAPEGTGAPCSDLISHLGYPWLIAHNVTLQQLAETGPLGLLGLFSLLGMVAVSAVWVRDPLGVAVIFGLLLATATDNTLLVPSPGVAEVFWVMVGAVLAQLPNDVSATRWPLLGWPASLTAAGLMIVLSVPLLASLKMPPPNPIYKITTLIAPTTVKTTQKYSFYVQFDLPPGRYRTELRTCLKSCTYLIGMPINVQAGLVAPLLTFKQDLYAQPSQRLELLLYPSDSTLRPMPLAQRSWIVKWQP</sequence>
<gene>
    <name evidence="7" type="ORF">FNU79_15180</name>
</gene>
<evidence type="ECO:0000256" key="4">
    <source>
        <dbReference type="ARBA" id="ARBA00023136"/>
    </source>
</evidence>
<feature type="transmembrane region" description="Helical" evidence="5">
    <location>
        <begin position="135"/>
        <end position="155"/>
    </location>
</feature>
<dbReference type="PANTHER" id="PTHR37422">
    <property type="entry name" value="TEICHURONIC ACID BIOSYNTHESIS PROTEIN TUAE"/>
    <property type="match status" value="1"/>
</dbReference>
<feature type="transmembrane region" description="Helical" evidence="5">
    <location>
        <begin position="391"/>
        <end position="414"/>
    </location>
</feature>
<dbReference type="Proteomes" id="UP000316092">
    <property type="component" value="Unassembled WGS sequence"/>
</dbReference>
<keyword evidence="2 5" id="KW-0812">Transmembrane</keyword>
<organism evidence="7 8">
    <name type="scientific">Deinococcus detaillensis</name>
    <dbReference type="NCBI Taxonomy" id="2592048"/>
    <lineage>
        <taxon>Bacteria</taxon>
        <taxon>Thermotogati</taxon>
        <taxon>Deinococcota</taxon>
        <taxon>Deinococci</taxon>
        <taxon>Deinococcales</taxon>
        <taxon>Deinococcaceae</taxon>
        <taxon>Deinococcus</taxon>
    </lineage>
</organism>
<evidence type="ECO:0000313" key="7">
    <source>
        <dbReference type="EMBL" id="TSA81470.1"/>
    </source>
</evidence>
<dbReference type="InterPro" id="IPR051533">
    <property type="entry name" value="WaaL-like"/>
</dbReference>
<evidence type="ECO:0000256" key="2">
    <source>
        <dbReference type="ARBA" id="ARBA00022692"/>
    </source>
</evidence>
<evidence type="ECO:0000313" key="8">
    <source>
        <dbReference type="Proteomes" id="UP000316092"/>
    </source>
</evidence>
<feature type="transmembrane region" description="Helical" evidence="5">
    <location>
        <begin position="203"/>
        <end position="221"/>
    </location>
</feature>
<feature type="transmembrane region" description="Helical" evidence="5">
    <location>
        <begin position="105"/>
        <end position="123"/>
    </location>
</feature>
<feature type="domain" description="O-antigen ligase-related" evidence="6">
    <location>
        <begin position="169"/>
        <end position="321"/>
    </location>
</feature>
<proteinExistence type="predicted"/>
<dbReference type="AlphaFoldDB" id="A0A553UMN0"/>
<feature type="transmembrane region" description="Helical" evidence="5">
    <location>
        <begin position="167"/>
        <end position="197"/>
    </location>
</feature>
<feature type="transmembrane region" description="Helical" evidence="5">
    <location>
        <begin position="356"/>
        <end position="379"/>
    </location>
</feature>
<evidence type="ECO:0000256" key="3">
    <source>
        <dbReference type="ARBA" id="ARBA00022989"/>
    </source>
</evidence>
<dbReference type="PANTHER" id="PTHR37422:SF13">
    <property type="entry name" value="LIPOPOLYSACCHARIDE BIOSYNTHESIS PROTEIN PA4999-RELATED"/>
    <property type="match status" value="1"/>
</dbReference>
<feature type="transmembrane region" description="Helical" evidence="5">
    <location>
        <begin position="242"/>
        <end position="262"/>
    </location>
</feature>
<comment type="caution">
    <text evidence="7">The sequence shown here is derived from an EMBL/GenBank/DDBJ whole genome shotgun (WGS) entry which is preliminary data.</text>
</comment>
<name>A0A553UMN0_9DEIO</name>
<feature type="transmembrane region" description="Helical" evidence="5">
    <location>
        <begin position="75"/>
        <end position="98"/>
    </location>
</feature>
<dbReference type="Pfam" id="PF04932">
    <property type="entry name" value="Wzy_C"/>
    <property type="match status" value="1"/>
</dbReference>
<evidence type="ECO:0000256" key="1">
    <source>
        <dbReference type="ARBA" id="ARBA00004141"/>
    </source>
</evidence>
<dbReference type="EMBL" id="VKDB01000022">
    <property type="protein sequence ID" value="TSA81470.1"/>
    <property type="molecule type" value="Genomic_DNA"/>
</dbReference>
<accession>A0A553UMN0</accession>
<feature type="transmembrane region" description="Helical" evidence="5">
    <location>
        <begin position="23"/>
        <end position="42"/>
    </location>
</feature>
<feature type="transmembrane region" description="Helical" evidence="5">
    <location>
        <begin position="316"/>
        <end position="335"/>
    </location>
</feature>
<keyword evidence="8" id="KW-1185">Reference proteome</keyword>
<evidence type="ECO:0000256" key="5">
    <source>
        <dbReference type="SAM" id="Phobius"/>
    </source>
</evidence>
<dbReference type="GO" id="GO:0016020">
    <property type="term" value="C:membrane"/>
    <property type="evidence" value="ECO:0007669"/>
    <property type="project" value="UniProtKB-SubCell"/>
</dbReference>
<keyword evidence="3 5" id="KW-1133">Transmembrane helix</keyword>
<comment type="subcellular location">
    <subcellularLocation>
        <location evidence="1">Membrane</location>
        <topology evidence="1">Multi-pass membrane protein</topology>
    </subcellularLocation>
</comment>
<dbReference type="RefSeq" id="WP_143721658.1">
    <property type="nucleotide sequence ID" value="NZ_VKDB01000022.1"/>
</dbReference>
<dbReference type="InterPro" id="IPR007016">
    <property type="entry name" value="O-antigen_ligase-rel_domated"/>
</dbReference>
<protein>
    <recommendedName>
        <fullName evidence="6">O-antigen ligase-related domain-containing protein</fullName>
    </recommendedName>
</protein>
<evidence type="ECO:0000259" key="6">
    <source>
        <dbReference type="Pfam" id="PF04932"/>
    </source>
</evidence>
<reference evidence="7 8" key="1">
    <citation type="submission" date="2019-07" db="EMBL/GenBank/DDBJ databases">
        <title>Deinococcus detaillus sp. nov., isolated from humus soil in Antarctica.</title>
        <authorList>
            <person name="Zhang K."/>
        </authorList>
    </citation>
    <scope>NUCLEOTIDE SEQUENCE [LARGE SCALE GENOMIC DNA]</scope>
    <source>
        <strain evidence="7 8">H1</strain>
    </source>
</reference>